<dbReference type="CDD" id="cd00293">
    <property type="entry name" value="USP-like"/>
    <property type="match status" value="1"/>
</dbReference>
<dbReference type="PRINTS" id="PR01438">
    <property type="entry name" value="UNVRSLSTRESS"/>
</dbReference>
<protein>
    <submittedName>
        <fullName evidence="3">Universal stress protein</fullName>
    </submittedName>
</protein>
<dbReference type="AlphaFoldDB" id="A0A5R9GRV9"/>
<keyword evidence="4" id="KW-1185">Reference proteome</keyword>
<feature type="domain" description="UspA" evidence="2">
    <location>
        <begin position="6"/>
        <end position="143"/>
    </location>
</feature>
<organism evidence="3 4">
    <name type="scientific">Mariprofundus erugo</name>
    <dbReference type="NCBI Taxonomy" id="2528639"/>
    <lineage>
        <taxon>Bacteria</taxon>
        <taxon>Pseudomonadati</taxon>
        <taxon>Pseudomonadota</taxon>
        <taxon>Candidatius Mariprofundia</taxon>
        <taxon>Mariprofundales</taxon>
        <taxon>Mariprofundaceae</taxon>
        <taxon>Mariprofundus</taxon>
    </lineage>
</organism>
<dbReference type="OrthoDB" id="5295044at2"/>
<sequence>MRVKGNILVATDFSEPSSEALRRAVTLARQYGADVHLLHVMEPAVFFETDLLTVPPLGEVTEAIRRGAESRLHQQAKLVDFDVTTHLLESMGAPAGTICSFAATLPAALIVVGRQGVRGAIEQLLIGSTAERVVRHAPCSVLVTMPHGLFGDVAS</sequence>
<dbReference type="EMBL" id="VBRY01000007">
    <property type="protein sequence ID" value="TLS67007.1"/>
    <property type="molecule type" value="Genomic_DNA"/>
</dbReference>
<accession>A0A5R9GRV9</accession>
<dbReference type="RefSeq" id="WP_138239398.1">
    <property type="nucleotide sequence ID" value="NZ_VBRY01000007.1"/>
</dbReference>
<reference evidence="3 4" key="1">
    <citation type="journal article" date="2019" name="Appl. Environ. Microbiol.">
        <title>Environmental Evidence and Genomic Insight of Iron-oxidizing Bacteria Preference Towards More Corrosion Resistant Stainless Steel at Higher Salinities.</title>
        <authorList>
            <person name="Garrison C.E."/>
            <person name="Price K.A."/>
            <person name="Field E.K."/>
        </authorList>
    </citation>
    <scope>NUCLEOTIDE SEQUENCE [LARGE SCALE GENOMIC DNA]</scope>
    <source>
        <strain evidence="3 4">P3</strain>
    </source>
</reference>
<dbReference type="Gene3D" id="3.40.50.620">
    <property type="entry name" value="HUPs"/>
    <property type="match status" value="1"/>
</dbReference>
<name>A0A5R9GRV9_9PROT</name>
<gene>
    <name evidence="3" type="ORF">FEF65_08635</name>
</gene>
<evidence type="ECO:0000313" key="3">
    <source>
        <dbReference type="EMBL" id="TLS67007.1"/>
    </source>
</evidence>
<evidence type="ECO:0000256" key="1">
    <source>
        <dbReference type="ARBA" id="ARBA00008791"/>
    </source>
</evidence>
<dbReference type="InterPro" id="IPR006016">
    <property type="entry name" value="UspA"/>
</dbReference>
<dbReference type="InterPro" id="IPR006015">
    <property type="entry name" value="Universal_stress_UspA"/>
</dbReference>
<dbReference type="PANTHER" id="PTHR46268">
    <property type="entry name" value="STRESS RESPONSE PROTEIN NHAX"/>
    <property type="match status" value="1"/>
</dbReference>
<proteinExistence type="inferred from homology"/>
<comment type="similarity">
    <text evidence="1">Belongs to the universal stress protein A family.</text>
</comment>
<evidence type="ECO:0000313" key="4">
    <source>
        <dbReference type="Proteomes" id="UP000306585"/>
    </source>
</evidence>
<dbReference type="Pfam" id="PF00582">
    <property type="entry name" value="Usp"/>
    <property type="match status" value="1"/>
</dbReference>
<dbReference type="SUPFAM" id="SSF52402">
    <property type="entry name" value="Adenine nucleotide alpha hydrolases-like"/>
    <property type="match status" value="1"/>
</dbReference>
<comment type="caution">
    <text evidence="3">The sequence shown here is derived from an EMBL/GenBank/DDBJ whole genome shotgun (WGS) entry which is preliminary data.</text>
</comment>
<dbReference type="InterPro" id="IPR014729">
    <property type="entry name" value="Rossmann-like_a/b/a_fold"/>
</dbReference>
<evidence type="ECO:0000259" key="2">
    <source>
        <dbReference type="Pfam" id="PF00582"/>
    </source>
</evidence>
<dbReference type="Proteomes" id="UP000306585">
    <property type="component" value="Unassembled WGS sequence"/>
</dbReference>
<dbReference type="PANTHER" id="PTHR46268:SF6">
    <property type="entry name" value="UNIVERSAL STRESS PROTEIN UP12"/>
    <property type="match status" value="1"/>
</dbReference>